<dbReference type="Proteomes" id="UP000256964">
    <property type="component" value="Unassembled WGS sequence"/>
</dbReference>
<accession>A0A371D8K0</accession>
<dbReference type="GO" id="GO:0004190">
    <property type="term" value="F:aspartic-type endopeptidase activity"/>
    <property type="evidence" value="ECO:0007669"/>
    <property type="project" value="UniProtKB-KW"/>
</dbReference>
<evidence type="ECO:0000259" key="5">
    <source>
        <dbReference type="PROSITE" id="PS51767"/>
    </source>
</evidence>
<dbReference type="InterPro" id="IPR033121">
    <property type="entry name" value="PEPTIDASE_A1"/>
</dbReference>
<dbReference type="PRINTS" id="PR00792">
    <property type="entry name" value="PEPSIN"/>
</dbReference>
<dbReference type="InterPro" id="IPR001969">
    <property type="entry name" value="Aspartic_peptidase_AS"/>
</dbReference>
<evidence type="ECO:0000313" key="7">
    <source>
        <dbReference type="Proteomes" id="UP000256964"/>
    </source>
</evidence>
<reference evidence="6 7" key="1">
    <citation type="journal article" date="2018" name="Biotechnol. Biofuels">
        <title>Integrative visual omics of the white-rot fungus Polyporus brumalis exposes the biotechnological potential of its oxidative enzymes for delignifying raw plant biomass.</title>
        <authorList>
            <person name="Miyauchi S."/>
            <person name="Rancon A."/>
            <person name="Drula E."/>
            <person name="Hage H."/>
            <person name="Chaduli D."/>
            <person name="Favel A."/>
            <person name="Grisel S."/>
            <person name="Henrissat B."/>
            <person name="Herpoel-Gimbert I."/>
            <person name="Ruiz-Duenas F.J."/>
            <person name="Chevret D."/>
            <person name="Hainaut M."/>
            <person name="Lin J."/>
            <person name="Wang M."/>
            <person name="Pangilinan J."/>
            <person name="Lipzen A."/>
            <person name="Lesage-Meessen L."/>
            <person name="Navarro D."/>
            <person name="Riley R."/>
            <person name="Grigoriev I.V."/>
            <person name="Zhou S."/>
            <person name="Raouche S."/>
            <person name="Rosso M.N."/>
        </authorList>
    </citation>
    <scope>NUCLEOTIDE SEQUENCE [LARGE SCALE GENOMIC DNA]</scope>
    <source>
        <strain evidence="6 7">BRFM 1820</strain>
    </source>
</reference>
<keyword evidence="2 3" id="KW-0064">Aspartyl protease</keyword>
<dbReference type="CDD" id="cd05471">
    <property type="entry name" value="pepsin_like"/>
    <property type="match status" value="1"/>
</dbReference>
<dbReference type="EMBL" id="KZ857409">
    <property type="protein sequence ID" value="RDX48865.1"/>
    <property type="molecule type" value="Genomic_DNA"/>
</dbReference>
<dbReference type="Pfam" id="PF00026">
    <property type="entry name" value="Asp"/>
    <property type="match status" value="1"/>
</dbReference>
<dbReference type="InterPro" id="IPR001461">
    <property type="entry name" value="Aspartic_peptidase_A1"/>
</dbReference>
<gene>
    <name evidence="6" type="ORF">OH76DRAFT_1483647</name>
</gene>
<keyword evidence="3" id="KW-0378">Hydrolase</keyword>
<dbReference type="GO" id="GO:0006508">
    <property type="term" value="P:proteolysis"/>
    <property type="evidence" value="ECO:0007669"/>
    <property type="project" value="UniProtKB-KW"/>
</dbReference>
<dbReference type="SUPFAM" id="SSF50630">
    <property type="entry name" value="Acid proteases"/>
    <property type="match status" value="1"/>
</dbReference>
<dbReference type="OrthoDB" id="660550at2759"/>
<proteinExistence type="inferred from homology"/>
<dbReference type="STRING" id="139420.A0A371D8K0"/>
<sequence>MLAKLRLLSAVVLALTLPLLTNAFVVDRDAARITLPVFKRVNMTSTANLLEIDQARAKALRARAERQYQADSPPKDPVTDKIVSYVARVGVGSPLTFFDLIVDTGSSNIWAGARSLLYVPKGSPQYQGPVAVTYGSGSFAGTEYGSTITLSPDSPAISQSIGSARLAMGFNSVDGIFGIGPANLTLGSLPFSPNVSIPTVTDNLYDQGFITNKLIGISFEPTTNLSNPNGELTFGYTNPDKYTGILNDVPITSTNPSSKYVGINQTTTYGTESLPILANTAGIVDTGTTLIMFASGAFSAYKAATNAMSDSATGLLKIVPGDYAQLESLFFEIGGFKYELTANGQTWPRALNTVIGGQADGIYLAFGDLGSSSSEGLRQSEQSSGLCYNPLHERY</sequence>
<feature type="chain" id="PRO_5016563277" evidence="4">
    <location>
        <begin position="24"/>
        <end position="395"/>
    </location>
</feature>
<dbReference type="Gene3D" id="2.40.70.10">
    <property type="entry name" value="Acid Proteases"/>
    <property type="match status" value="2"/>
</dbReference>
<keyword evidence="7" id="KW-1185">Reference proteome</keyword>
<evidence type="ECO:0000313" key="6">
    <source>
        <dbReference type="EMBL" id="RDX48865.1"/>
    </source>
</evidence>
<feature type="domain" description="Peptidase A1" evidence="5">
    <location>
        <begin position="85"/>
        <end position="395"/>
    </location>
</feature>
<dbReference type="PANTHER" id="PTHR47966">
    <property type="entry name" value="BETA-SITE APP-CLEAVING ENZYME, ISOFORM A-RELATED"/>
    <property type="match status" value="1"/>
</dbReference>
<dbReference type="PROSITE" id="PS00141">
    <property type="entry name" value="ASP_PROTEASE"/>
    <property type="match status" value="1"/>
</dbReference>
<protein>
    <submittedName>
        <fullName evidence="6">Family A1 protease</fullName>
    </submittedName>
</protein>
<keyword evidence="4" id="KW-0732">Signal</keyword>
<evidence type="ECO:0000256" key="2">
    <source>
        <dbReference type="ARBA" id="ARBA00022750"/>
    </source>
</evidence>
<dbReference type="AlphaFoldDB" id="A0A371D8K0"/>
<evidence type="ECO:0000256" key="3">
    <source>
        <dbReference type="RuleBase" id="RU000454"/>
    </source>
</evidence>
<evidence type="ECO:0000256" key="4">
    <source>
        <dbReference type="SAM" id="SignalP"/>
    </source>
</evidence>
<comment type="similarity">
    <text evidence="1 3">Belongs to the peptidase A1 family.</text>
</comment>
<evidence type="ECO:0000256" key="1">
    <source>
        <dbReference type="ARBA" id="ARBA00007447"/>
    </source>
</evidence>
<dbReference type="InterPro" id="IPR034164">
    <property type="entry name" value="Pepsin-like_dom"/>
</dbReference>
<keyword evidence="3 6" id="KW-0645">Protease</keyword>
<dbReference type="PANTHER" id="PTHR47966:SF51">
    <property type="entry name" value="BETA-SITE APP-CLEAVING ENZYME, ISOFORM A-RELATED"/>
    <property type="match status" value="1"/>
</dbReference>
<dbReference type="PROSITE" id="PS51767">
    <property type="entry name" value="PEPTIDASE_A1"/>
    <property type="match status" value="1"/>
</dbReference>
<organism evidence="6 7">
    <name type="scientific">Lentinus brumalis</name>
    <dbReference type="NCBI Taxonomy" id="2498619"/>
    <lineage>
        <taxon>Eukaryota</taxon>
        <taxon>Fungi</taxon>
        <taxon>Dikarya</taxon>
        <taxon>Basidiomycota</taxon>
        <taxon>Agaricomycotina</taxon>
        <taxon>Agaricomycetes</taxon>
        <taxon>Polyporales</taxon>
        <taxon>Polyporaceae</taxon>
        <taxon>Lentinus</taxon>
    </lineage>
</organism>
<dbReference type="InterPro" id="IPR021109">
    <property type="entry name" value="Peptidase_aspartic_dom_sf"/>
</dbReference>
<feature type="signal peptide" evidence="4">
    <location>
        <begin position="1"/>
        <end position="23"/>
    </location>
</feature>
<name>A0A371D8K0_9APHY</name>